<dbReference type="AlphaFoldDB" id="A0A178ES39"/>
<dbReference type="VEuPathDB" id="FungiDB:TERG_11993"/>
<sequence>MATGPKVKKPEPPKPRASEYLDRLDLAEAATVVFPLSEKIRVIFARYSDGSLDEKTEGRRVPTREDIVAKAIMGNKEYTEYTILQYLERRMPDIPVPRPHSLITFAPFSVVFMSYIPDMTLTKAWPSLAHEDKLFIQRQLDDIFHRLRTIIQDDGHPFSGISGEGAKDMRVDECSTFKDITTGFNH</sequence>
<evidence type="ECO:0000313" key="1">
    <source>
        <dbReference type="EMBL" id="OAL62213.1"/>
    </source>
</evidence>
<comment type="caution">
    <text evidence="1">The sequence shown here is derived from an EMBL/GenBank/DDBJ whole genome shotgun (WGS) entry which is preliminary data.</text>
</comment>
<accession>A0A178ES39</accession>
<name>A0A178ES39_TRIRU</name>
<dbReference type="VEuPathDB" id="FungiDB:TERG_11992"/>
<evidence type="ECO:0000313" key="2">
    <source>
        <dbReference type="Proteomes" id="UP000243015"/>
    </source>
</evidence>
<dbReference type="EMBL" id="LHPM01000019">
    <property type="protein sequence ID" value="OAL62213.1"/>
    <property type="molecule type" value="Genomic_DNA"/>
</dbReference>
<dbReference type="OrthoDB" id="2906425at2759"/>
<protein>
    <recommendedName>
        <fullName evidence="3">Aminoglycoside phosphotransferase domain-containing protein</fullName>
    </recommendedName>
</protein>
<proteinExistence type="predicted"/>
<evidence type="ECO:0008006" key="3">
    <source>
        <dbReference type="Google" id="ProtNLM"/>
    </source>
</evidence>
<reference evidence="1 2" key="1">
    <citation type="submission" date="2016-05" db="EMBL/GenBank/DDBJ databases">
        <title>Genome sequencing of Trichophyton rubrum CMCC(F)T1i isolated from hair.</title>
        <authorList>
            <person name="Zhan P."/>
            <person name="Tao Y."/>
            <person name="Liu W."/>
        </authorList>
    </citation>
    <scope>NUCLEOTIDE SEQUENCE [LARGE SCALE GENOMIC DNA]</scope>
    <source>
        <strain evidence="2">CMCC(F)T1i</strain>
    </source>
</reference>
<gene>
    <name evidence="1" type="ORF">A7C99_6790</name>
</gene>
<organism evidence="1 2">
    <name type="scientific">Trichophyton rubrum</name>
    <name type="common">Athlete's foot fungus</name>
    <name type="synonym">Epidermophyton rubrum</name>
    <dbReference type="NCBI Taxonomy" id="5551"/>
    <lineage>
        <taxon>Eukaryota</taxon>
        <taxon>Fungi</taxon>
        <taxon>Dikarya</taxon>
        <taxon>Ascomycota</taxon>
        <taxon>Pezizomycotina</taxon>
        <taxon>Eurotiomycetes</taxon>
        <taxon>Eurotiomycetidae</taxon>
        <taxon>Onygenales</taxon>
        <taxon>Arthrodermataceae</taxon>
        <taxon>Trichophyton</taxon>
    </lineage>
</organism>
<dbReference type="Proteomes" id="UP000243015">
    <property type="component" value="Unassembled WGS sequence"/>
</dbReference>